<name>A0A843VHJ8_COLES</name>
<dbReference type="EMBL" id="NMUH01001849">
    <property type="protein sequence ID" value="MQL95888.1"/>
    <property type="molecule type" value="Genomic_DNA"/>
</dbReference>
<dbReference type="Proteomes" id="UP000652761">
    <property type="component" value="Unassembled WGS sequence"/>
</dbReference>
<accession>A0A843VHJ8</accession>
<keyword evidence="2" id="KW-1185">Reference proteome</keyword>
<gene>
    <name evidence="1" type="ORF">Taro_028553</name>
</gene>
<evidence type="ECO:0000313" key="2">
    <source>
        <dbReference type="Proteomes" id="UP000652761"/>
    </source>
</evidence>
<sequence length="67" mass="7926">MEFEFTHTMELASGLRPEEQEGRALFYKINMCEVYSEFKAPEEWSVDMHVSVDLDVPWWSENIPLLS</sequence>
<reference evidence="1" key="1">
    <citation type="submission" date="2017-07" db="EMBL/GenBank/DDBJ databases">
        <title>Taro Niue Genome Assembly and Annotation.</title>
        <authorList>
            <person name="Atibalentja N."/>
            <person name="Keating K."/>
            <person name="Fields C.J."/>
        </authorList>
    </citation>
    <scope>NUCLEOTIDE SEQUENCE</scope>
    <source>
        <strain evidence="1">Niue_2</strain>
        <tissue evidence="1">Leaf</tissue>
    </source>
</reference>
<protein>
    <submittedName>
        <fullName evidence="1">Uncharacterized protein</fullName>
    </submittedName>
</protein>
<dbReference type="AlphaFoldDB" id="A0A843VHJ8"/>
<proteinExistence type="predicted"/>
<organism evidence="1 2">
    <name type="scientific">Colocasia esculenta</name>
    <name type="common">Wild taro</name>
    <name type="synonym">Arum esculentum</name>
    <dbReference type="NCBI Taxonomy" id="4460"/>
    <lineage>
        <taxon>Eukaryota</taxon>
        <taxon>Viridiplantae</taxon>
        <taxon>Streptophyta</taxon>
        <taxon>Embryophyta</taxon>
        <taxon>Tracheophyta</taxon>
        <taxon>Spermatophyta</taxon>
        <taxon>Magnoliopsida</taxon>
        <taxon>Liliopsida</taxon>
        <taxon>Araceae</taxon>
        <taxon>Aroideae</taxon>
        <taxon>Colocasieae</taxon>
        <taxon>Colocasia</taxon>
    </lineage>
</organism>
<comment type="caution">
    <text evidence="1">The sequence shown here is derived from an EMBL/GenBank/DDBJ whole genome shotgun (WGS) entry which is preliminary data.</text>
</comment>
<evidence type="ECO:0000313" key="1">
    <source>
        <dbReference type="EMBL" id="MQL95888.1"/>
    </source>
</evidence>